<organism evidence="3 4">
    <name type="scientific">Monodon monoceros</name>
    <name type="common">Narwhal</name>
    <name type="synonym">Ceratodon monodon</name>
    <dbReference type="NCBI Taxonomy" id="40151"/>
    <lineage>
        <taxon>Eukaryota</taxon>
        <taxon>Metazoa</taxon>
        <taxon>Chordata</taxon>
        <taxon>Craniata</taxon>
        <taxon>Vertebrata</taxon>
        <taxon>Euteleostomi</taxon>
        <taxon>Mammalia</taxon>
        <taxon>Eutheria</taxon>
        <taxon>Laurasiatheria</taxon>
        <taxon>Artiodactyla</taxon>
        <taxon>Whippomorpha</taxon>
        <taxon>Cetacea</taxon>
        <taxon>Odontoceti</taxon>
        <taxon>Monodontidae</taxon>
        <taxon>Monodon</taxon>
    </lineage>
</organism>
<reference evidence="3" key="1">
    <citation type="submission" date="2025-08" db="UniProtKB">
        <authorList>
            <consortium name="Ensembl"/>
        </authorList>
    </citation>
    <scope>IDENTIFICATION</scope>
</reference>
<dbReference type="PROSITE" id="PS50805">
    <property type="entry name" value="KRAB"/>
    <property type="match status" value="1"/>
</dbReference>
<dbReference type="SUPFAM" id="SSF109640">
    <property type="entry name" value="KRAB domain (Kruppel-associated box)"/>
    <property type="match status" value="1"/>
</dbReference>
<dbReference type="AlphaFoldDB" id="A0A8C6AEZ2"/>
<reference evidence="3" key="2">
    <citation type="submission" date="2025-09" db="UniProtKB">
        <authorList>
            <consortium name="Ensembl"/>
        </authorList>
    </citation>
    <scope>IDENTIFICATION</scope>
</reference>
<evidence type="ECO:0000313" key="3">
    <source>
        <dbReference type="Ensembl" id="ENSMMNP00015000132.1"/>
    </source>
</evidence>
<dbReference type="InterPro" id="IPR036051">
    <property type="entry name" value="KRAB_dom_sf"/>
</dbReference>
<dbReference type="GO" id="GO:0006355">
    <property type="term" value="P:regulation of DNA-templated transcription"/>
    <property type="evidence" value="ECO:0007669"/>
    <property type="project" value="InterPro"/>
</dbReference>
<feature type="domain" description="KRAB" evidence="2">
    <location>
        <begin position="49"/>
        <end position="111"/>
    </location>
</feature>
<evidence type="ECO:0000256" key="1">
    <source>
        <dbReference type="SAM" id="MobiDB-lite"/>
    </source>
</evidence>
<protein>
    <recommendedName>
        <fullName evidence="2">KRAB domain-containing protein</fullName>
    </recommendedName>
</protein>
<dbReference type="PANTHER" id="PTHR23232">
    <property type="entry name" value="KRAB DOMAIN C2H2 ZINC FINGER"/>
    <property type="match status" value="1"/>
</dbReference>
<dbReference type="InterPro" id="IPR001909">
    <property type="entry name" value="KRAB"/>
</dbReference>
<dbReference type="InterPro" id="IPR050169">
    <property type="entry name" value="Krueppel_C2H2_ZnF"/>
</dbReference>
<keyword evidence="4" id="KW-1185">Reference proteome</keyword>
<name>A0A8C6AEZ2_MONMO</name>
<sequence>PPPRGWLRLAPTVCQCHSVLGEGDIPWEDPLRPGPCPTSLTSLLSQELVTFKDVAVNFTQEEWQQLEPAQRGLYKDVMLENFQNLSSLGLHPHHQPGGPSAHPHQGEALRV</sequence>
<accession>A0A8C6AEZ2</accession>
<dbReference type="Pfam" id="PF01352">
    <property type="entry name" value="KRAB"/>
    <property type="match status" value="1"/>
</dbReference>
<evidence type="ECO:0000313" key="4">
    <source>
        <dbReference type="Proteomes" id="UP000694561"/>
    </source>
</evidence>
<dbReference type="Proteomes" id="UP000694561">
    <property type="component" value="Unplaced"/>
</dbReference>
<feature type="region of interest" description="Disordered" evidence="1">
    <location>
        <begin position="87"/>
        <end position="111"/>
    </location>
</feature>
<dbReference type="SMART" id="SM00349">
    <property type="entry name" value="KRAB"/>
    <property type="match status" value="1"/>
</dbReference>
<dbReference type="CDD" id="cd07765">
    <property type="entry name" value="KRAB_A-box"/>
    <property type="match status" value="1"/>
</dbReference>
<dbReference type="Gene3D" id="6.10.140.140">
    <property type="match status" value="1"/>
</dbReference>
<proteinExistence type="predicted"/>
<evidence type="ECO:0000259" key="2">
    <source>
        <dbReference type="PROSITE" id="PS50805"/>
    </source>
</evidence>
<dbReference type="PANTHER" id="PTHR23232:SF140">
    <property type="entry name" value="ZFP92 ZINC FINGER PROTEIN"/>
    <property type="match status" value="1"/>
</dbReference>
<dbReference type="Ensembl" id="ENSMMNT00015000155.1">
    <property type="protein sequence ID" value="ENSMMNP00015000132.1"/>
    <property type="gene ID" value="ENSMMNG00015000142.1"/>
</dbReference>
<dbReference type="GeneTree" id="ENSGT00940000162678"/>